<dbReference type="InterPro" id="IPR022385">
    <property type="entry name" value="Rhs_assc_core"/>
</dbReference>
<dbReference type="EMBL" id="JACARV010000064">
    <property type="protein sequence ID" value="NWC82575.1"/>
    <property type="molecule type" value="Genomic_DNA"/>
</dbReference>
<dbReference type="Proteomes" id="UP000542695">
    <property type="component" value="Unassembled WGS sequence"/>
</dbReference>
<dbReference type="NCBIfam" id="TIGR03696">
    <property type="entry name" value="Rhs_assc_core"/>
    <property type="match status" value="1"/>
</dbReference>
<gene>
    <name evidence="2" type="ORF">HX798_20120</name>
</gene>
<name>A0A7Y7ZEI3_PSEPU</name>
<feature type="region of interest" description="Disordered" evidence="1">
    <location>
        <begin position="234"/>
        <end position="263"/>
    </location>
</feature>
<evidence type="ECO:0000256" key="1">
    <source>
        <dbReference type="SAM" id="MobiDB-lite"/>
    </source>
</evidence>
<proteinExistence type="predicted"/>
<evidence type="ECO:0000313" key="2">
    <source>
        <dbReference type="EMBL" id="NWC82575.1"/>
    </source>
</evidence>
<reference evidence="2 3" key="1">
    <citation type="submission" date="2020-04" db="EMBL/GenBank/DDBJ databases">
        <title>Molecular characterization of pseudomonads from Agaricus bisporus reveal novel blotch 2 pathogens in Western Europe.</title>
        <authorList>
            <person name="Taparia T."/>
            <person name="Krijger M."/>
            <person name="Haynes E."/>
            <person name="Elpinstone J.G."/>
            <person name="Noble R."/>
            <person name="Van Der Wolf J."/>
        </authorList>
    </citation>
    <scope>NUCLEOTIDE SEQUENCE [LARGE SCALE GENOMIC DNA]</scope>
    <source>
        <strain evidence="2 3">P7765</strain>
    </source>
</reference>
<organism evidence="2 3">
    <name type="scientific">Pseudomonas putida</name>
    <name type="common">Arthrobacter siderocapsulatus</name>
    <dbReference type="NCBI Taxonomy" id="303"/>
    <lineage>
        <taxon>Bacteria</taxon>
        <taxon>Pseudomonadati</taxon>
        <taxon>Pseudomonadota</taxon>
        <taxon>Gammaproteobacteria</taxon>
        <taxon>Pseudomonadales</taxon>
        <taxon>Pseudomonadaceae</taxon>
        <taxon>Pseudomonas</taxon>
    </lineage>
</organism>
<comment type="caution">
    <text evidence="2">The sequence shown here is derived from an EMBL/GenBank/DDBJ whole genome shotgun (WGS) entry which is preliminary data.</text>
</comment>
<sequence length="284" mass="30757">MAAHLFTTDRQLSVLPGLHVYSPYGFIKTSAAPALGFCGQHRDPSTGSYPLGNGRRFYNPILMRFMKPDAFSPFAKGGINAYGYCSNDPVNFTDPSGQFLQYAGPVRSILNGVVNLGVTAYKYLRDMRITRRYFASDPENAGSRQGHLATGTIESELPRLDWKQKVLMGVGGSTAMASIGTGVARLAGATSDTLLFADFVAGSVATTSSIVEVGQLVSQQLDARYPIGSAEGNFHAAAPSPTPEREWRFASGPTPSRSPVSRRRSMAQIFFINERQRSTRETAV</sequence>
<dbReference type="RefSeq" id="WP_161871139.1">
    <property type="nucleotide sequence ID" value="NZ_JACARV010000064.1"/>
</dbReference>
<dbReference type="Gene3D" id="2.180.10.10">
    <property type="entry name" value="RHS repeat-associated core"/>
    <property type="match status" value="1"/>
</dbReference>
<dbReference type="SUPFAM" id="SSF56399">
    <property type="entry name" value="ADP-ribosylation"/>
    <property type="match status" value="1"/>
</dbReference>
<evidence type="ECO:0000313" key="3">
    <source>
        <dbReference type="Proteomes" id="UP000542695"/>
    </source>
</evidence>
<protein>
    <submittedName>
        <fullName evidence="2">RHS repeat-associated core domain-containing protein</fullName>
    </submittedName>
</protein>
<dbReference type="AlphaFoldDB" id="A0A7Y7ZEI3"/>
<accession>A0A7Y7ZEI3</accession>